<reference evidence="5" key="1">
    <citation type="submission" date="2016-08" db="EMBL/GenBank/DDBJ databases">
        <authorList>
            <person name="Varghese N."/>
            <person name="Submissions Spin"/>
        </authorList>
    </citation>
    <scope>NUCLEOTIDE SEQUENCE [LARGE SCALE GENOMIC DNA]</scope>
    <source>
        <strain evidence="5">SGD-1123</strain>
    </source>
</reference>
<evidence type="ECO:0000256" key="1">
    <source>
        <dbReference type="ARBA" id="ARBA00006336"/>
    </source>
</evidence>
<name>A0A0V8HL53_9BACI</name>
<evidence type="ECO:0000313" key="4">
    <source>
        <dbReference type="EMBL" id="SCC10975.1"/>
    </source>
</evidence>
<proteinExistence type="inferred from homology"/>
<dbReference type="AlphaFoldDB" id="A0A0V8HL53"/>
<dbReference type="SUPFAM" id="SSF52499">
    <property type="entry name" value="Isochorismatase-like hydrolases"/>
    <property type="match status" value="1"/>
</dbReference>
<evidence type="ECO:0000256" key="2">
    <source>
        <dbReference type="ARBA" id="ARBA00022801"/>
    </source>
</evidence>
<dbReference type="GO" id="GO:0016787">
    <property type="term" value="F:hydrolase activity"/>
    <property type="evidence" value="ECO:0007669"/>
    <property type="project" value="UniProtKB-KW"/>
</dbReference>
<dbReference type="InterPro" id="IPR050272">
    <property type="entry name" value="Isochorismatase-like_hydrls"/>
</dbReference>
<sequence>MKQALLVIDAQQELIEGNEKEQPVVQKEKLIEAINLVIGKAAEAGASLVFIRDRDVAEGKGTGFQVHSGIEVPEGAVTFDKSATNSFYGTPLLSYLKENAVDHVVVMGCQTEHCIDTAVRYATVSGMDVTLVEDGHSTKDSSDLSGEQIIKHHNKALHGHYNVDHFSVVRHSNEDVFKPNHDDFRKEYGM</sequence>
<dbReference type="Proteomes" id="UP000181997">
    <property type="component" value="Unassembled WGS sequence"/>
</dbReference>
<accession>A0A0V8HL53</accession>
<dbReference type="RefSeq" id="WP_032088368.1">
    <property type="nucleotide sequence ID" value="NZ_FMAU01000002.1"/>
</dbReference>
<dbReference type="CDD" id="cd01014">
    <property type="entry name" value="nicotinamidase_related"/>
    <property type="match status" value="1"/>
</dbReference>
<comment type="similarity">
    <text evidence="1">Belongs to the isochorismatase family.</text>
</comment>
<dbReference type="EMBL" id="FMAU01000002">
    <property type="protein sequence ID" value="SCC10975.1"/>
    <property type="molecule type" value="Genomic_DNA"/>
</dbReference>
<evidence type="ECO:0000313" key="5">
    <source>
        <dbReference type="Proteomes" id="UP000181997"/>
    </source>
</evidence>
<evidence type="ECO:0000259" key="3">
    <source>
        <dbReference type="Pfam" id="PF00857"/>
    </source>
</evidence>
<keyword evidence="2" id="KW-0378">Hydrolase</keyword>
<organism evidence="4 5">
    <name type="scientific">[Bacillus] enclensis</name>
    <dbReference type="NCBI Taxonomy" id="1402860"/>
    <lineage>
        <taxon>Bacteria</taxon>
        <taxon>Bacillati</taxon>
        <taxon>Bacillota</taxon>
        <taxon>Bacilli</taxon>
        <taxon>Bacillales</taxon>
        <taxon>Bacillaceae</taxon>
        <taxon>Rossellomorea</taxon>
    </lineage>
</organism>
<feature type="domain" description="Isochorismatase-like" evidence="3">
    <location>
        <begin position="4"/>
        <end position="141"/>
    </location>
</feature>
<dbReference type="PANTHER" id="PTHR43540:SF14">
    <property type="entry name" value="ISOCHORISMATASE"/>
    <property type="match status" value="1"/>
</dbReference>
<dbReference type="InterPro" id="IPR000868">
    <property type="entry name" value="Isochorismatase-like_dom"/>
</dbReference>
<dbReference type="InterPro" id="IPR036380">
    <property type="entry name" value="Isochorismatase-like_sf"/>
</dbReference>
<protein>
    <submittedName>
        <fullName evidence="4">Nicotinamidase-related amidase</fullName>
    </submittedName>
</protein>
<dbReference type="OrthoDB" id="9785724at2"/>
<gene>
    <name evidence="4" type="ORF">GA0061094_2558</name>
</gene>
<dbReference type="Pfam" id="PF00857">
    <property type="entry name" value="Isochorismatase"/>
    <property type="match status" value="1"/>
</dbReference>
<keyword evidence="5" id="KW-1185">Reference proteome</keyword>
<dbReference type="Gene3D" id="3.40.50.850">
    <property type="entry name" value="Isochorismatase-like"/>
    <property type="match status" value="1"/>
</dbReference>
<dbReference type="PANTHER" id="PTHR43540">
    <property type="entry name" value="PEROXYUREIDOACRYLATE/UREIDOACRYLATE AMIDOHYDROLASE-RELATED"/>
    <property type="match status" value="1"/>
</dbReference>